<keyword evidence="6" id="KW-1185">Reference proteome</keyword>
<organism evidence="5 6">
    <name type="scientific">Ligilactobacillus acidipiscis DSM 15836</name>
    <dbReference type="NCBI Taxonomy" id="1423716"/>
    <lineage>
        <taxon>Bacteria</taxon>
        <taxon>Bacillati</taxon>
        <taxon>Bacillota</taxon>
        <taxon>Bacilli</taxon>
        <taxon>Lactobacillales</taxon>
        <taxon>Lactobacillaceae</taxon>
        <taxon>Ligilactobacillus</taxon>
    </lineage>
</organism>
<name>A0ABR5PJI6_9LACO</name>
<evidence type="ECO:0000313" key="5">
    <source>
        <dbReference type="EMBL" id="KRM25544.1"/>
    </source>
</evidence>
<keyword evidence="3" id="KW-0233">DNA recombination</keyword>
<comment type="caution">
    <text evidence="5">The sequence shown here is derived from an EMBL/GenBank/DDBJ whole genome shotgun (WGS) entry which is preliminary data.</text>
</comment>
<keyword evidence="1" id="KW-0815">Transposition</keyword>
<evidence type="ECO:0000256" key="2">
    <source>
        <dbReference type="ARBA" id="ARBA00023125"/>
    </source>
</evidence>
<evidence type="ECO:0000313" key="6">
    <source>
        <dbReference type="Proteomes" id="UP000051217"/>
    </source>
</evidence>
<dbReference type="EMBL" id="AZFI01000127">
    <property type="protein sequence ID" value="KRM25544.1"/>
    <property type="molecule type" value="Genomic_DNA"/>
</dbReference>
<dbReference type="InterPro" id="IPR032874">
    <property type="entry name" value="DDE_dom"/>
</dbReference>
<gene>
    <name evidence="5" type="ORF">FC65_GL000320</name>
</gene>
<evidence type="ECO:0000259" key="4">
    <source>
        <dbReference type="Pfam" id="PF13610"/>
    </source>
</evidence>
<dbReference type="PANTHER" id="PTHR35528:SF3">
    <property type="entry name" value="BLL1675 PROTEIN"/>
    <property type="match status" value="1"/>
</dbReference>
<protein>
    <submittedName>
        <fullName evidence="5">IS431mec transposase</fullName>
    </submittedName>
</protein>
<dbReference type="InterPro" id="IPR052183">
    <property type="entry name" value="IS_Transposase"/>
</dbReference>
<feature type="domain" description="DDE" evidence="4">
    <location>
        <begin position="100"/>
        <end position="234"/>
    </location>
</feature>
<evidence type="ECO:0000256" key="3">
    <source>
        <dbReference type="ARBA" id="ARBA00023172"/>
    </source>
</evidence>
<evidence type="ECO:0000256" key="1">
    <source>
        <dbReference type="ARBA" id="ARBA00022578"/>
    </source>
</evidence>
<proteinExistence type="predicted"/>
<reference evidence="5 6" key="1">
    <citation type="journal article" date="2015" name="Genome Announc.">
        <title>Expanding the biotechnology potential of lactobacilli through comparative genomics of 213 strains and associated genera.</title>
        <authorList>
            <person name="Sun Z."/>
            <person name="Harris H.M."/>
            <person name="McCann A."/>
            <person name="Guo C."/>
            <person name="Argimon S."/>
            <person name="Zhang W."/>
            <person name="Yang X."/>
            <person name="Jeffery I.B."/>
            <person name="Cooney J.C."/>
            <person name="Kagawa T.F."/>
            <person name="Liu W."/>
            <person name="Song Y."/>
            <person name="Salvetti E."/>
            <person name="Wrobel A."/>
            <person name="Rasinkangas P."/>
            <person name="Parkhill J."/>
            <person name="Rea M.C."/>
            <person name="O'Sullivan O."/>
            <person name="Ritari J."/>
            <person name="Douillard F.P."/>
            <person name="Paul Ross R."/>
            <person name="Yang R."/>
            <person name="Briner A.E."/>
            <person name="Felis G.E."/>
            <person name="de Vos W.M."/>
            <person name="Barrangou R."/>
            <person name="Klaenhammer T.R."/>
            <person name="Caufield P.W."/>
            <person name="Cui Y."/>
            <person name="Zhang H."/>
            <person name="O'Toole P.W."/>
        </authorList>
    </citation>
    <scope>NUCLEOTIDE SEQUENCE [LARGE SCALE GENOMIC DNA]</scope>
    <source>
        <strain evidence="5 6">DSM 15836</strain>
    </source>
</reference>
<sequence length="256" mass="30151">MSYPNGSGAKFAWQLHSSILSDKKRGIVRMNYFKGRHFQQDIIIVAVGYYFRFSLSYRDIVELLRDRGVSVHHTTVMRWVHHYGPIFKALWRQHQTSHTKSWRIDETYINVKGHWTYLYRAIDSNGLTLDFELRKHRDYAAAYHFLKRLLTTNGRPDRLVTDQYRATLKAVKHLMKQDYLSKSAHQCSKYRNNLIEQDHRFIKRHRVRSASFQSIRTASATLSGIEVIHALRKKTRRELSLIGFSAVDELKAMVPA</sequence>
<dbReference type="InterPro" id="IPR047930">
    <property type="entry name" value="Transpos_IS6"/>
</dbReference>
<keyword evidence="2" id="KW-0238">DNA-binding</keyword>
<accession>A0ABR5PJI6</accession>
<dbReference type="NCBIfam" id="NF033587">
    <property type="entry name" value="transpos_IS6"/>
    <property type="match status" value="1"/>
</dbReference>
<dbReference type="Pfam" id="PF13610">
    <property type="entry name" value="DDE_Tnp_IS240"/>
    <property type="match status" value="1"/>
</dbReference>
<dbReference type="PANTHER" id="PTHR35528">
    <property type="entry name" value="BLL1675 PROTEIN"/>
    <property type="match status" value="1"/>
</dbReference>
<dbReference type="Proteomes" id="UP000051217">
    <property type="component" value="Unassembled WGS sequence"/>
</dbReference>